<dbReference type="SUPFAM" id="SSF53955">
    <property type="entry name" value="Lysozyme-like"/>
    <property type="match status" value="1"/>
</dbReference>
<evidence type="ECO:0000256" key="5">
    <source>
        <dbReference type="ARBA" id="ARBA00022692"/>
    </source>
</evidence>
<evidence type="ECO:0000256" key="3">
    <source>
        <dbReference type="ARBA" id="ARBA00022676"/>
    </source>
</evidence>
<dbReference type="Gene3D" id="1.10.3810.10">
    <property type="entry name" value="Biosynthetic peptidoglycan transglycosylase-like"/>
    <property type="match status" value="1"/>
</dbReference>
<feature type="domain" description="Glycosyl transferase family 51" evidence="13">
    <location>
        <begin position="433"/>
        <end position="578"/>
    </location>
</feature>
<keyword evidence="4" id="KW-0808">Transferase</keyword>
<proteinExistence type="predicted"/>
<evidence type="ECO:0000259" key="13">
    <source>
        <dbReference type="Pfam" id="PF00912"/>
    </source>
</evidence>
<evidence type="ECO:0000256" key="2">
    <source>
        <dbReference type="ARBA" id="ARBA00022519"/>
    </source>
</evidence>
<dbReference type="GO" id="GO:0009252">
    <property type="term" value="P:peptidoglycan biosynthetic process"/>
    <property type="evidence" value="ECO:0007669"/>
    <property type="project" value="UniProtKB-KW"/>
</dbReference>
<dbReference type="EMBL" id="CP032869">
    <property type="protein sequence ID" value="AYL98150.1"/>
    <property type="molecule type" value="Genomic_DNA"/>
</dbReference>
<reference evidence="14 15" key="1">
    <citation type="submission" date="2018-10" db="EMBL/GenBank/DDBJ databases">
        <title>Genome sequencing of Mucilaginibacter sp. HYN0043.</title>
        <authorList>
            <person name="Kim M."/>
            <person name="Yi H."/>
        </authorList>
    </citation>
    <scope>NUCLEOTIDE SEQUENCE [LARGE SCALE GENOMIC DNA]</scope>
    <source>
        <strain evidence="14 15">HYN0043</strain>
    </source>
</reference>
<evidence type="ECO:0000256" key="1">
    <source>
        <dbReference type="ARBA" id="ARBA00022475"/>
    </source>
</evidence>
<keyword evidence="9 12" id="KW-0472">Membrane</keyword>
<dbReference type="InterPro" id="IPR036950">
    <property type="entry name" value="PBP_transglycosylase"/>
</dbReference>
<keyword evidence="15" id="KW-1185">Reference proteome</keyword>
<dbReference type="GO" id="GO:0016020">
    <property type="term" value="C:membrane"/>
    <property type="evidence" value="ECO:0007669"/>
    <property type="project" value="InterPro"/>
</dbReference>
<dbReference type="InterPro" id="IPR001264">
    <property type="entry name" value="Glyco_trans_51"/>
</dbReference>
<dbReference type="KEGG" id="muh:HYN43_023940"/>
<evidence type="ECO:0000256" key="8">
    <source>
        <dbReference type="ARBA" id="ARBA00022989"/>
    </source>
</evidence>
<feature type="transmembrane region" description="Helical" evidence="12">
    <location>
        <begin position="12"/>
        <end position="31"/>
    </location>
</feature>
<evidence type="ECO:0000313" key="14">
    <source>
        <dbReference type="EMBL" id="AYL98150.1"/>
    </source>
</evidence>
<keyword evidence="6" id="KW-0133">Cell shape</keyword>
<dbReference type="OrthoDB" id="9766909at2"/>
<dbReference type="Proteomes" id="UP000270046">
    <property type="component" value="Chromosome"/>
</dbReference>
<keyword evidence="2" id="KW-0997">Cell inner membrane</keyword>
<keyword evidence="7" id="KW-0573">Peptidoglycan synthesis</keyword>
<accession>A0A494VXF3</accession>
<dbReference type="Pfam" id="PF00912">
    <property type="entry name" value="Transgly"/>
    <property type="match status" value="1"/>
</dbReference>
<evidence type="ECO:0000256" key="9">
    <source>
        <dbReference type="ARBA" id="ARBA00023136"/>
    </source>
</evidence>
<evidence type="ECO:0000256" key="6">
    <source>
        <dbReference type="ARBA" id="ARBA00022960"/>
    </source>
</evidence>
<evidence type="ECO:0000256" key="10">
    <source>
        <dbReference type="ARBA" id="ARBA00023316"/>
    </source>
</evidence>
<evidence type="ECO:0000256" key="11">
    <source>
        <dbReference type="SAM" id="MobiDB-lite"/>
    </source>
</evidence>
<evidence type="ECO:0000256" key="7">
    <source>
        <dbReference type="ARBA" id="ARBA00022984"/>
    </source>
</evidence>
<evidence type="ECO:0000256" key="12">
    <source>
        <dbReference type="SAM" id="Phobius"/>
    </source>
</evidence>
<evidence type="ECO:0000256" key="4">
    <source>
        <dbReference type="ARBA" id="ARBA00022679"/>
    </source>
</evidence>
<dbReference type="RefSeq" id="WP_119406431.1">
    <property type="nucleotide sequence ID" value="NZ_CP032869.1"/>
</dbReference>
<dbReference type="PANTHER" id="PTHR30400:SF0">
    <property type="entry name" value="BIOSYNTHETIC PEPTIDOGLYCAN TRANSGLYCOSYLASE"/>
    <property type="match status" value="1"/>
</dbReference>
<dbReference type="GO" id="GO:0071555">
    <property type="term" value="P:cell wall organization"/>
    <property type="evidence" value="ECO:0007669"/>
    <property type="project" value="UniProtKB-KW"/>
</dbReference>
<feature type="compositionally biased region" description="Basic and acidic residues" evidence="11">
    <location>
        <begin position="723"/>
        <end position="750"/>
    </location>
</feature>
<keyword evidence="1" id="KW-1003">Cell membrane</keyword>
<evidence type="ECO:0000313" key="15">
    <source>
        <dbReference type="Proteomes" id="UP000270046"/>
    </source>
</evidence>
<dbReference type="GO" id="GO:0009274">
    <property type="term" value="C:peptidoglycan-based cell wall"/>
    <property type="evidence" value="ECO:0007669"/>
    <property type="project" value="InterPro"/>
</dbReference>
<feature type="region of interest" description="Disordered" evidence="11">
    <location>
        <begin position="718"/>
        <end position="750"/>
    </location>
</feature>
<keyword evidence="3" id="KW-0328">Glycosyltransferase</keyword>
<dbReference type="GO" id="GO:0008360">
    <property type="term" value="P:regulation of cell shape"/>
    <property type="evidence" value="ECO:0007669"/>
    <property type="project" value="UniProtKB-KW"/>
</dbReference>
<sequence>MKRLNPKYIRIAAYILVPLILILLIGGYIAYSKREALLEKAINKAKLKAKNEYNLDVKIGSAKFTGLSTVAFSDVSIVPEGRDSLLNIKNFAVSVRILPLVLGEVKLSDVTLKDGFIHLVNNKGVKNFDFLFKKKKDTTATGNKADLSVLADNLVNQLLYKIPDNLSLNNFTISFKSDSDQVKLQAQTALIKDGQLTSTIKVNDGEATWHFAGKMHPSDKDIDVMLYADNKKVEFPLIEKKLHLKLNFDTLQTKLTKEDHSSGETKISGSWSVKNLLIHHPGISSTEIVFPSASIDADVSVGTNYVAIDSTSLIHIKKLTAHPYIKYTLKPTKIYELKINTGWQNAPDVFDSFPSGMFDALDGIQVAGKLNYHMNFFMDTSKPDDLIFDSGLDKDNFKILKFGRTDLSRLNSPFVYTPYENGKPMAPHLIGPDNPEFTPLSQISPNLKYAVMTAEDPSFYTNHGFVMEAIRKSIATDFKTKKYKRGGSGISQQLVKNAYLSREKTLARKIEEIMIVWLIENNRIMTKDRMLEVYFNIIEWGRGIYGIAEASHYYFGKSPSELSLGEGIYLASIVPYPKGGLYAFQPDGTLRPGLHGYFNLIGKLMAMKGYTARDTNAYGFYDVRLKESLRRQIAPVDTATADSLMKQGGADDDGILPVVEEPVKRPNFFQRLFGKKDTTEQKAEEKLKQKEENLKEQIKAQIEALKAEYKIKIDAVDTTGGRTRKEVRQERRRLKDEEKEKEKELKDKMP</sequence>
<dbReference type="InterPro" id="IPR011812">
    <property type="entry name" value="Pep_trsgly"/>
</dbReference>
<dbReference type="GO" id="GO:0016763">
    <property type="term" value="F:pentosyltransferase activity"/>
    <property type="evidence" value="ECO:0007669"/>
    <property type="project" value="InterPro"/>
</dbReference>
<dbReference type="InterPro" id="IPR023346">
    <property type="entry name" value="Lysozyme-like_dom_sf"/>
</dbReference>
<dbReference type="AlphaFoldDB" id="A0A494VXF3"/>
<keyword evidence="8 12" id="KW-1133">Transmembrane helix</keyword>
<protein>
    <submittedName>
        <fullName evidence="14">Penicillin-binding protein</fullName>
    </submittedName>
</protein>
<dbReference type="PANTHER" id="PTHR30400">
    <property type="entry name" value="MONOFUNCTIONAL BIOSYNTHETIC PEPTIDOGLYCAN TRANSGLYCOSYLASE"/>
    <property type="match status" value="1"/>
</dbReference>
<name>A0A494VXF3_9SPHI</name>
<gene>
    <name evidence="14" type="ORF">HYN43_023940</name>
</gene>
<keyword evidence="10" id="KW-0961">Cell wall biogenesis/degradation</keyword>
<organism evidence="14 15">
    <name type="scientific">Mucilaginibacter celer</name>
    <dbReference type="NCBI Taxonomy" id="2305508"/>
    <lineage>
        <taxon>Bacteria</taxon>
        <taxon>Pseudomonadati</taxon>
        <taxon>Bacteroidota</taxon>
        <taxon>Sphingobacteriia</taxon>
        <taxon>Sphingobacteriales</taxon>
        <taxon>Sphingobacteriaceae</taxon>
        <taxon>Mucilaginibacter</taxon>
    </lineage>
</organism>
<keyword evidence="5 12" id="KW-0812">Transmembrane</keyword>